<dbReference type="PANTHER" id="PTHR30308">
    <property type="entry name" value="TMRNA-BINDING COMPONENT OF TRANS-TRANSLATION TAGGING COMPLEX"/>
    <property type="match status" value="1"/>
</dbReference>
<protein>
    <submittedName>
        <fullName evidence="3">TmRNA-binding protein SmpB</fullName>
    </submittedName>
</protein>
<dbReference type="InterPro" id="IPR000037">
    <property type="entry name" value="SsrA-bd_prot"/>
</dbReference>
<dbReference type="HAMAP" id="MF_00023">
    <property type="entry name" value="SmpB"/>
    <property type="match status" value="1"/>
</dbReference>
<dbReference type="Gene3D" id="2.40.280.10">
    <property type="match status" value="1"/>
</dbReference>
<dbReference type="AlphaFoldDB" id="A0A3B0QZA3"/>
<accession>A0A3B0QZA3</accession>
<keyword evidence="2" id="KW-0694">RNA-binding</keyword>
<dbReference type="PANTHER" id="PTHR30308:SF2">
    <property type="entry name" value="SSRA-BINDING PROTEIN"/>
    <property type="match status" value="1"/>
</dbReference>
<dbReference type="PROSITE" id="PS01317">
    <property type="entry name" value="SSRP"/>
    <property type="match status" value="1"/>
</dbReference>
<evidence type="ECO:0000256" key="1">
    <source>
        <dbReference type="ARBA" id="ARBA00022490"/>
    </source>
</evidence>
<dbReference type="GO" id="GO:0005829">
    <property type="term" value="C:cytosol"/>
    <property type="evidence" value="ECO:0007669"/>
    <property type="project" value="TreeGrafter"/>
</dbReference>
<dbReference type="CDD" id="cd09294">
    <property type="entry name" value="SmpB"/>
    <property type="match status" value="1"/>
</dbReference>
<dbReference type="GO" id="GO:0003723">
    <property type="term" value="F:RNA binding"/>
    <property type="evidence" value="ECO:0007669"/>
    <property type="project" value="UniProtKB-KW"/>
</dbReference>
<dbReference type="SUPFAM" id="SSF74982">
    <property type="entry name" value="Small protein B (SmpB)"/>
    <property type="match status" value="1"/>
</dbReference>
<reference evidence="3" key="1">
    <citation type="submission" date="2018-06" db="EMBL/GenBank/DDBJ databases">
        <authorList>
            <person name="Zhirakovskaya E."/>
        </authorList>
    </citation>
    <scope>NUCLEOTIDE SEQUENCE</scope>
</reference>
<name>A0A3B0QZA3_9ZZZZ</name>
<keyword evidence="1" id="KW-0963">Cytoplasm</keyword>
<dbReference type="InterPro" id="IPR023620">
    <property type="entry name" value="SmpB"/>
</dbReference>
<dbReference type="GO" id="GO:0070930">
    <property type="term" value="P:trans-translation-dependent protein tagging"/>
    <property type="evidence" value="ECO:0007669"/>
    <property type="project" value="TreeGrafter"/>
</dbReference>
<evidence type="ECO:0000313" key="3">
    <source>
        <dbReference type="EMBL" id="VAV86620.1"/>
    </source>
</evidence>
<sequence>MSAKSGGRKKRAGEGGKVIADNRKARYNYEVLDTWEAGIELQGTEVKALRESGANIRESYVSPENAELFLVNCHIDEYKFGNRNNHSPRRPRKLLMKRREIDKLSQSVQRDGLTIIPLKLYFNDRGRVKMLIGIAKGKKLHDKRETEKKRDWAKQKARLMKDMG</sequence>
<organism evidence="3">
    <name type="scientific">hydrothermal vent metagenome</name>
    <dbReference type="NCBI Taxonomy" id="652676"/>
    <lineage>
        <taxon>unclassified sequences</taxon>
        <taxon>metagenomes</taxon>
        <taxon>ecological metagenomes</taxon>
    </lineage>
</organism>
<evidence type="ECO:0000256" key="2">
    <source>
        <dbReference type="ARBA" id="ARBA00022884"/>
    </source>
</evidence>
<dbReference type="NCBIfam" id="TIGR00086">
    <property type="entry name" value="smpB"/>
    <property type="match status" value="1"/>
</dbReference>
<gene>
    <name evidence="3" type="ORF">MNBD_ALPHA08-539</name>
</gene>
<dbReference type="Pfam" id="PF01668">
    <property type="entry name" value="SmpB"/>
    <property type="match status" value="1"/>
</dbReference>
<dbReference type="NCBIfam" id="NF003843">
    <property type="entry name" value="PRK05422.1"/>
    <property type="match status" value="1"/>
</dbReference>
<dbReference type="EMBL" id="UOEC01000010">
    <property type="protein sequence ID" value="VAV86620.1"/>
    <property type="molecule type" value="Genomic_DNA"/>
</dbReference>
<proteinExistence type="inferred from homology"/>
<dbReference type="InterPro" id="IPR020081">
    <property type="entry name" value="SsrA-bd_prot_CS"/>
</dbReference>